<dbReference type="Pfam" id="PF24762">
    <property type="entry name" value="TPR_IF140-IFT172"/>
    <property type="match status" value="1"/>
</dbReference>
<dbReference type="GO" id="GO:0005930">
    <property type="term" value="C:axoneme"/>
    <property type="evidence" value="ECO:0007669"/>
    <property type="project" value="TreeGrafter"/>
</dbReference>
<evidence type="ECO:0000256" key="2">
    <source>
        <dbReference type="ARBA" id="ARBA00022574"/>
    </source>
</evidence>
<gene>
    <name evidence="10" type="primary">IFT140</name>
    <name evidence="10" type="ORF">Tcan_09429</name>
</gene>
<dbReference type="PANTHER" id="PTHR15722">
    <property type="entry name" value="IFT140/172-RELATED"/>
    <property type="match status" value="1"/>
</dbReference>
<dbReference type="Gene3D" id="2.130.10.10">
    <property type="entry name" value="YVTN repeat-like/Quinoprotein amine dehydrogenase"/>
    <property type="match status" value="2"/>
</dbReference>
<dbReference type="InterPro" id="IPR015943">
    <property type="entry name" value="WD40/YVTN_repeat-like_dom_sf"/>
</dbReference>
<dbReference type="SUPFAM" id="SSF50978">
    <property type="entry name" value="WD40 repeat-like"/>
    <property type="match status" value="1"/>
</dbReference>
<dbReference type="STRING" id="6265.A0A0B2W3R2"/>
<comment type="caution">
    <text evidence="10">The sequence shown here is derived from an EMBL/GenBank/DDBJ whole genome shotgun (WGS) entry which is preliminary data.</text>
</comment>
<dbReference type="InterPro" id="IPR056156">
    <property type="entry name" value="TPR_IF140_C"/>
</dbReference>
<evidence type="ECO:0000313" key="10">
    <source>
        <dbReference type="EMBL" id="KHN88227.1"/>
    </source>
</evidence>
<feature type="domain" description="IF140 C-terminal TPR" evidence="8">
    <location>
        <begin position="1176"/>
        <end position="1302"/>
    </location>
</feature>
<feature type="domain" description="IF140/IFT172/WDR19 TPR" evidence="9">
    <location>
        <begin position="896"/>
        <end position="1168"/>
    </location>
</feature>
<evidence type="ECO:0000256" key="1">
    <source>
        <dbReference type="ARBA" id="ARBA00004138"/>
    </source>
</evidence>
<dbReference type="GO" id="GO:0036064">
    <property type="term" value="C:ciliary basal body"/>
    <property type="evidence" value="ECO:0007669"/>
    <property type="project" value="TreeGrafter"/>
</dbReference>
<dbReference type="Pfam" id="PF23385">
    <property type="entry name" value="Beta-prop_IFT140_2nd"/>
    <property type="match status" value="1"/>
</dbReference>
<dbReference type="InterPro" id="IPR056155">
    <property type="entry name" value="Beta-prop_IFT140_2nd"/>
</dbReference>
<dbReference type="InterPro" id="IPR056154">
    <property type="entry name" value="Beta-prop_IFT140_1st"/>
</dbReference>
<keyword evidence="10" id="KW-0282">Flagellum</keyword>
<dbReference type="OrthoDB" id="10258787at2759"/>
<dbReference type="EMBL" id="JPKZ01000257">
    <property type="protein sequence ID" value="KHN88227.1"/>
    <property type="molecule type" value="Genomic_DNA"/>
</dbReference>
<dbReference type="OMA" id="YAQFMES"/>
<evidence type="ECO:0000256" key="5">
    <source>
        <dbReference type="ARBA" id="ARBA00023273"/>
    </source>
</evidence>
<name>A0A0B2W3R2_TOXCA</name>
<dbReference type="GO" id="GO:0030991">
    <property type="term" value="C:intraciliary transport particle A"/>
    <property type="evidence" value="ECO:0007669"/>
    <property type="project" value="TreeGrafter"/>
</dbReference>
<dbReference type="PANTHER" id="PTHR15722:SF7">
    <property type="entry name" value="INTRAFLAGELLAR TRANSPORT PROTEIN 140 HOMOLOG"/>
    <property type="match status" value="1"/>
</dbReference>
<keyword evidence="4" id="KW-0969">Cilium</keyword>
<evidence type="ECO:0000256" key="4">
    <source>
        <dbReference type="ARBA" id="ARBA00023069"/>
    </source>
</evidence>
<dbReference type="InterPro" id="IPR036322">
    <property type="entry name" value="WD40_repeat_dom_sf"/>
</dbReference>
<proteinExistence type="predicted"/>
<dbReference type="FunFam" id="1.25.40.470:FF:000028">
    <property type="entry name" value="Intraflagellar transport protein 140-like protein"/>
    <property type="match status" value="1"/>
</dbReference>
<evidence type="ECO:0000313" key="11">
    <source>
        <dbReference type="Proteomes" id="UP000031036"/>
    </source>
</evidence>
<dbReference type="Pfam" id="PF23383">
    <property type="entry name" value="Beta-prop_IFT140_1st"/>
    <property type="match status" value="1"/>
</dbReference>
<keyword evidence="5" id="KW-0966">Cell projection</keyword>
<dbReference type="Proteomes" id="UP000031036">
    <property type="component" value="Unassembled WGS sequence"/>
</dbReference>
<dbReference type="GO" id="GO:0035721">
    <property type="term" value="P:intraciliary retrograde transport"/>
    <property type="evidence" value="ECO:0007669"/>
    <property type="project" value="TreeGrafter"/>
</dbReference>
<dbReference type="Pfam" id="PF24760">
    <property type="entry name" value="TPR_IF140_C"/>
    <property type="match status" value="1"/>
</dbReference>
<dbReference type="InterPro" id="IPR056168">
    <property type="entry name" value="TPR_IF140/IFT172/WDR19"/>
</dbReference>
<dbReference type="Gene3D" id="1.25.40.470">
    <property type="match status" value="1"/>
</dbReference>
<keyword evidence="3" id="KW-0677">Repeat</keyword>
<feature type="domain" description="IFT140 second beta-propeller" evidence="7">
    <location>
        <begin position="426"/>
        <end position="744"/>
    </location>
</feature>
<keyword evidence="2" id="KW-0853">WD repeat</keyword>
<evidence type="ECO:0000259" key="9">
    <source>
        <dbReference type="Pfam" id="PF24762"/>
    </source>
</evidence>
<accession>A0A0B2W3R2</accession>
<evidence type="ECO:0000259" key="8">
    <source>
        <dbReference type="Pfam" id="PF24760"/>
    </source>
</evidence>
<evidence type="ECO:0000259" key="6">
    <source>
        <dbReference type="Pfam" id="PF23383"/>
    </source>
</evidence>
<reference evidence="10 11" key="1">
    <citation type="submission" date="2014-11" db="EMBL/GenBank/DDBJ databases">
        <title>Genetic blueprint of the zoonotic pathogen Toxocara canis.</title>
        <authorList>
            <person name="Zhu X.-Q."/>
            <person name="Korhonen P.K."/>
            <person name="Cai H."/>
            <person name="Young N.D."/>
            <person name="Nejsum P."/>
            <person name="von Samson-Himmelstjerna G."/>
            <person name="Boag P.R."/>
            <person name="Tan P."/>
            <person name="Li Q."/>
            <person name="Min J."/>
            <person name="Yang Y."/>
            <person name="Wang X."/>
            <person name="Fang X."/>
            <person name="Hall R.S."/>
            <person name="Hofmann A."/>
            <person name="Sternberg P.W."/>
            <person name="Jex A.R."/>
            <person name="Gasser R.B."/>
        </authorList>
    </citation>
    <scope>NUCLEOTIDE SEQUENCE [LARGE SCALE GENOMIC DNA]</scope>
    <source>
        <strain evidence="10">PN_DK_2014</strain>
    </source>
</reference>
<organism evidence="10 11">
    <name type="scientific">Toxocara canis</name>
    <name type="common">Canine roundworm</name>
    <dbReference type="NCBI Taxonomy" id="6265"/>
    <lineage>
        <taxon>Eukaryota</taxon>
        <taxon>Metazoa</taxon>
        <taxon>Ecdysozoa</taxon>
        <taxon>Nematoda</taxon>
        <taxon>Chromadorea</taxon>
        <taxon>Rhabditida</taxon>
        <taxon>Spirurina</taxon>
        <taxon>Ascaridomorpha</taxon>
        <taxon>Ascaridoidea</taxon>
        <taxon>Toxocaridae</taxon>
        <taxon>Toxocara</taxon>
    </lineage>
</organism>
<comment type="subcellular location">
    <subcellularLocation>
        <location evidence="1">Cell projection</location>
        <location evidence="1">Cilium</location>
    </subcellularLocation>
</comment>
<feature type="domain" description="IFT140 first beta-propeller" evidence="6">
    <location>
        <begin position="2"/>
        <end position="417"/>
    </location>
</feature>
<sequence length="1375" mass="153945">MAVLIEKKVEQNVADTRHELLEWHSRSGRLAVSSYNANFGSEVNFFTQQGGKSEHAPTRKANARITQLKWHPEDDILAVAWDNGDVVLRYVEDSNEFLLPVDDDPLDAIKCLVWNSTGSLICVADKKGAVTLNKVDRKKLRQSRRLQKVNIGEPANCALCKKSESAVVSSKKGEESLEAAPNIAGEVEVDAVDTFTNAIKATKEGNPTVKPADVKLSCFIIGGDNGGLYTYIEADEPHKVFQAESAIVQVLEVESKSLVLALGREMMLYQLVLLPNAKVEEKIRVKLSGKWPNFHMIMAEEGILAMCSAEKDVRIWNLNTEDNGTISLRTSKGFSPGDVVVCISYSPRKGCLSGGTSDGKVATWKRRVGGDEESIEEGWKLQEAVDVGSQVTALCWAITSNALAVSTGFAVTILKEQPILSHMSSDLAAIQTGNMSFLLVRLHPTEQQELQLTLSVKGIFVGEKHIAVWDHEQIAIYEMVDSVHSPLKSQIVSCFACAVSGVAVYQQNVYCLEPEKVNVRTIQGTVKQILAMPEMEGDPMLMDLRSSWLCVATSNGFLRIYDLSRREAKQQYHSKYVVESIDNFSRFSMVRLNKDGNRVSFTCTIGNAKEVYSCLTIWDAESDTIYYFDFSTGMTDQQQYEAETDAALAAGQRPTTAAVRKIEKEQSRYRMLEHTPGVHCWDSEDPRFLICEANYRNPDIGPNYLLSMFVTSEHGLQMQDLQPRSVRSEALFGVAVPFLYFIKKTDNDDEDTEYEKSLGRLLLKRVLREFVGLENSDKSTKEAMLNFSLYLTVGRMDEAFKAIKFIKSESVWEHMAQMCVKTRRLDVALVCLGNMGHARGARALRKAMKSGAPQEVQVAILAIQLGLIEEARSLFASCGRYDLVNRLLQSHNQWNSATEVANTTADKAACYHLGRYFENEGDMNSAVHFFTKAHAYSSAIRLARDHGMKDKLANLALMAGGSDLVEAARYYEDIPGQADKAVMLYHKAGMIGRALDLAFRTEQFSALDLIAKDLDERSDPRVLERAAEFFISNQQYEKAVRFLGYAKNFTAAIELCRKKNVPITEQMAEILTPPKEAVPNAAERTALLEQIADCCVQQRNYHFAAKKYTQAGNTLQAMRSLLKSGDTDKIIFFAKKARNKEIYILAGNFLQTLNWKADADLMRHIENFYTKANAYERLASFYEACAQVEIDDYRDYNKANAALVEAQRCITKALQNEPRNATELNEKLEELNSKSVSIKKFIGIQAVYETDASDAIRQLQLLADEKGIDDSVRIGDIYAVMITHNVRKSNYKKAYSLIEQMQKRQPRIDVSRYVNTQILDTICDELKMPRLTNATAASDEEEQAEGGVEYSHALKRQIEKESSFADSSLQKALNS</sequence>
<evidence type="ECO:0000259" key="7">
    <source>
        <dbReference type="Pfam" id="PF23385"/>
    </source>
</evidence>
<evidence type="ECO:0000256" key="3">
    <source>
        <dbReference type="ARBA" id="ARBA00022737"/>
    </source>
</evidence>
<protein>
    <submittedName>
        <fullName evidence="10">Intraflagellar transport protein</fullName>
    </submittedName>
</protein>
<keyword evidence="11" id="KW-1185">Reference proteome</keyword>